<dbReference type="Gene3D" id="3.30.420.240">
    <property type="match status" value="1"/>
</dbReference>
<proteinExistence type="predicted"/>
<reference evidence="2 3" key="1">
    <citation type="submission" date="2018-11" db="EMBL/GenBank/DDBJ databases">
        <title>Bradyrhizobium sp. nov., isolated from effective nodules of peanut in China.</title>
        <authorList>
            <person name="Li Y."/>
        </authorList>
    </citation>
    <scope>NUCLEOTIDE SEQUENCE [LARGE SCALE GENOMIC DNA]</scope>
    <source>
        <strain evidence="2 3">CCBAU 51770</strain>
    </source>
</reference>
<dbReference type="AlphaFoldDB" id="A0A4V1KUR6"/>
<feature type="region of interest" description="Disordered" evidence="1">
    <location>
        <begin position="57"/>
        <end position="76"/>
    </location>
</feature>
<dbReference type="EMBL" id="RKMK01000059">
    <property type="protein sequence ID" value="RXG85339.1"/>
    <property type="molecule type" value="Genomic_DNA"/>
</dbReference>
<name>A0A4V1KUR6_9BRAD</name>
<organism evidence="2 3">
    <name type="scientific">Bradyrhizobium zhanjiangense</name>
    <dbReference type="NCBI Taxonomy" id="1325107"/>
    <lineage>
        <taxon>Bacteria</taxon>
        <taxon>Pseudomonadati</taxon>
        <taxon>Pseudomonadota</taxon>
        <taxon>Alphaproteobacteria</taxon>
        <taxon>Hyphomicrobiales</taxon>
        <taxon>Nitrobacteraceae</taxon>
        <taxon>Bradyrhizobium</taxon>
    </lineage>
</organism>
<sequence length="169" mass="18123">MQVAGWIAQIIRDDKPAKVNIDVGGLGAGIYDRLVEQGYGNFGSGIVNAVNFGSKPVEPPTMDDSGRPSGGPENRRAEMWLNVKKALEGAYFALPDSDSLQTDLCGPGYSYTSDGRLRLESKDQMKKRGMPSPDEGDAVALCFSEPGGAPVVANSNFNRSIEYPNMGYV</sequence>
<protein>
    <submittedName>
        <fullName evidence="2">Uncharacterized protein</fullName>
    </submittedName>
</protein>
<dbReference type="RefSeq" id="WP_164940525.1">
    <property type="nucleotide sequence ID" value="NZ_RKMK01000059.1"/>
</dbReference>
<comment type="caution">
    <text evidence="2">The sequence shown here is derived from an EMBL/GenBank/DDBJ whole genome shotgun (WGS) entry which is preliminary data.</text>
</comment>
<gene>
    <name evidence="2" type="ORF">EAS61_36425</name>
</gene>
<dbReference type="Proteomes" id="UP000290174">
    <property type="component" value="Unassembled WGS sequence"/>
</dbReference>
<accession>A0A4V1KUR6</accession>
<evidence type="ECO:0000313" key="3">
    <source>
        <dbReference type="Proteomes" id="UP000290174"/>
    </source>
</evidence>
<evidence type="ECO:0000313" key="2">
    <source>
        <dbReference type="EMBL" id="RXG85339.1"/>
    </source>
</evidence>
<evidence type="ECO:0000256" key="1">
    <source>
        <dbReference type="SAM" id="MobiDB-lite"/>
    </source>
</evidence>